<dbReference type="Gene3D" id="3.40.50.150">
    <property type="entry name" value="Vaccinia Virus protein VP39"/>
    <property type="match status" value="1"/>
</dbReference>
<keyword evidence="7" id="KW-0687">Ribonucleoprotein</keyword>
<proteinExistence type="inferred from homology"/>
<dbReference type="HAMAP" id="MF_00735">
    <property type="entry name" value="Methyltr_PrmA"/>
    <property type="match status" value="1"/>
</dbReference>
<comment type="function">
    <text evidence="6">Methylates ribosomal protein L11.</text>
</comment>
<dbReference type="Proteomes" id="UP000675664">
    <property type="component" value="Unassembled WGS sequence"/>
</dbReference>
<dbReference type="EMBL" id="JAGSND010000001">
    <property type="protein sequence ID" value="MBR0596333.1"/>
    <property type="molecule type" value="Genomic_DNA"/>
</dbReference>
<comment type="caution">
    <text evidence="7">The sequence shown here is derived from an EMBL/GenBank/DDBJ whole genome shotgun (WGS) entry which is preliminary data.</text>
</comment>
<dbReference type="Pfam" id="PF06325">
    <property type="entry name" value="PrmA"/>
    <property type="match status" value="1"/>
</dbReference>
<accession>A0A8J8AZB1</accession>
<dbReference type="SUPFAM" id="SSF53335">
    <property type="entry name" value="S-adenosyl-L-methionine-dependent methyltransferases"/>
    <property type="match status" value="1"/>
</dbReference>
<evidence type="ECO:0000256" key="6">
    <source>
        <dbReference type="HAMAP-Rule" id="MF_00735"/>
    </source>
</evidence>
<dbReference type="CDD" id="cd02440">
    <property type="entry name" value="AdoMet_MTases"/>
    <property type="match status" value="1"/>
</dbReference>
<dbReference type="PIRSF" id="PIRSF000401">
    <property type="entry name" value="RPL11_MTase"/>
    <property type="match status" value="1"/>
</dbReference>
<dbReference type="PANTHER" id="PTHR43648:SF1">
    <property type="entry name" value="ELECTRON TRANSFER FLAVOPROTEIN BETA SUBUNIT LYSINE METHYLTRANSFERASE"/>
    <property type="match status" value="1"/>
</dbReference>
<comment type="caution">
    <text evidence="6">Lacks conserved residue(s) required for the propagation of feature annotation.</text>
</comment>
<reference evidence="7" key="1">
    <citation type="submission" date="2021-04" db="EMBL/GenBank/DDBJ databases">
        <title>Sinoanaerobacter chloroacetimidivorans sp. nov., an obligate anaerobic bacterium isolated from anaerobic sludge.</title>
        <authorList>
            <person name="Bao Y."/>
        </authorList>
    </citation>
    <scope>NUCLEOTIDE SEQUENCE</scope>
    <source>
        <strain evidence="7">BAD-6</strain>
    </source>
</reference>
<name>A0A8J8AZB1_9FIRM</name>
<dbReference type="AlphaFoldDB" id="A0A8J8AZB1"/>
<dbReference type="EC" id="2.1.1.-" evidence="6"/>
<dbReference type="NCBIfam" id="TIGR00406">
    <property type="entry name" value="prmA"/>
    <property type="match status" value="1"/>
</dbReference>
<dbReference type="GO" id="GO:0005737">
    <property type="term" value="C:cytoplasm"/>
    <property type="evidence" value="ECO:0007669"/>
    <property type="project" value="UniProtKB-SubCell"/>
</dbReference>
<keyword evidence="4 6" id="KW-0808">Transferase</keyword>
<keyword evidence="5 6" id="KW-0949">S-adenosyl-L-methionine</keyword>
<evidence type="ECO:0000313" key="8">
    <source>
        <dbReference type="Proteomes" id="UP000675664"/>
    </source>
</evidence>
<dbReference type="GO" id="GO:0032259">
    <property type="term" value="P:methylation"/>
    <property type="evidence" value="ECO:0007669"/>
    <property type="project" value="UniProtKB-KW"/>
</dbReference>
<evidence type="ECO:0000256" key="4">
    <source>
        <dbReference type="ARBA" id="ARBA00022679"/>
    </source>
</evidence>
<evidence type="ECO:0000256" key="3">
    <source>
        <dbReference type="ARBA" id="ARBA00022603"/>
    </source>
</evidence>
<gene>
    <name evidence="6 7" type="primary">prmA</name>
    <name evidence="7" type="ORF">KCX82_00435</name>
</gene>
<dbReference type="GO" id="GO:0005840">
    <property type="term" value="C:ribosome"/>
    <property type="evidence" value="ECO:0007669"/>
    <property type="project" value="UniProtKB-KW"/>
</dbReference>
<comment type="similarity">
    <text evidence="1 6">Belongs to the methyltransferase superfamily. PrmA family.</text>
</comment>
<comment type="subcellular location">
    <subcellularLocation>
        <location evidence="6">Cytoplasm</location>
    </subcellularLocation>
</comment>
<dbReference type="PANTHER" id="PTHR43648">
    <property type="entry name" value="ELECTRON TRANSFER FLAVOPROTEIN BETA SUBUNIT LYSINE METHYLTRANSFERASE"/>
    <property type="match status" value="1"/>
</dbReference>
<dbReference type="GO" id="GO:0008276">
    <property type="term" value="F:protein methyltransferase activity"/>
    <property type="evidence" value="ECO:0007669"/>
    <property type="project" value="UniProtKB-UniRule"/>
</dbReference>
<sequence>MKYIEVTIYTTKEGIDPLTCILMDMGIAGFTISDAADFAEFLNKKNSYDWDYVDESLMHLSEVETSITFYLEEGKEETGTEDMSGPGNLLLLSRLHQELEELKRREGDFGRLHIETRLVDDEDWKDKWKEYFKPARITDRITVKPTWEPYEGSENELIISLDPGMAFGTGTHPTTSLCIKLLEKYLETGKDAVLDVGCGSGILAIAAALLGAKEVKGVEIDPQAVQVARENIRLNGLESSLEVLEGDLTKGLNYQAELVVANLMADLVMMLSEDVAKHLKGKSIYISSGILIEKKDVVADAIQKCGFSILEIMEEGEWCAIAAQKESV</sequence>
<dbReference type="InterPro" id="IPR029063">
    <property type="entry name" value="SAM-dependent_MTases_sf"/>
</dbReference>
<protein>
    <recommendedName>
        <fullName evidence="6">Ribosomal protein L11 methyltransferase</fullName>
        <shortName evidence="6">L11 Mtase</shortName>
        <ecNumber evidence="6">2.1.1.-</ecNumber>
    </recommendedName>
</protein>
<keyword evidence="8" id="KW-1185">Reference proteome</keyword>
<keyword evidence="3 6" id="KW-0489">Methyltransferase</keyword>
<comment type="catalytic activity">
    <reaction evidence="6">
        <text>L-lysyl-[protein] + 3 S-adenosyl-L-methionine = N(6),N(6),N(6)-trimethyl-L-lysyl-[protein] + 3 S-adenosyl-L-homocysteine + 3 H(+)</text>
        <dbReference type="Rhea" id="RHEA:54192"/>
        <dbReference type="Rhea" id="RHEA-COMP:9752"/>
        <dbReference type="Rhea" id="RHEA-COMP:13826"/>
        <dbReference type="ChEBI" id="CHEBI:15378"/>
        <dbReference type="ChEBI" id="CHEBI:29969"/>
        <dbReference type="ChEBI" id="CHEBI:57856"/>
        <dbReference type="ChEBI" id="CHEBI:59789"/>
        <dbReference type="ChEBI" id="CHEBI:61961"/>
    </reaction>
</comment>
<evidence type="ECO:0000256" key="2">
    <source>
        <dbReference type="ARBA" id="ARBA00022490"/>
    </source>
</evidence>
<evidence type="ECO:0000256" key="5">
    <source>
        <dbReference type="ARBA" id="ARBA00022691"/>
    </source>
</evidence>
<dbReference type="InterPro" id="IPR050078">
    <property type="entry name" value="Ribosomal_L11_MeTrfase_PrmA"/>
</dbReference>
<dbReference type="RefSeq" id="WP_227016469.1">
    <property type="nucleotide sequence ID" value="NZ_JAGSND010000001.1"/>
</dbReference>
<evidence type="ECO:0000313" key="7">
    <source>
        <dbReference type="EMBL" id="MBR0596333.1"/>
    </source>
</evidence>
<reference evidence="7" key="2">
    <citation type="submission" date="2021-04" db="EMBL/GenBank/DDBJ databases">
        <authorList>
            <person name="Liu J."/>
        </authorList>
    </citation>
    <scope>NUCLEOTIDE SEQUENCE</scope>
    <source>
        <strain evidence="7">BAD-6</strain>
    </source>
</reference>
<evidence type="ECO:0000256" key="1">
    <source>
        <dbReference type="ARBA" id="ARBA00009741"/>
    </source>
</evidence>
<keyword evidence="7" id="KW-0689">Ribosomal protein</keyword>
<keyword evidence="2 6" id="KW-0963">Cytoplasm</keyword>
<organism evidence="7 8">
    <name type="scientific">Sinanaerobacter chloroacetimidivorans</name>
    <dbReference type="NCBI Taxonomy" id="2818044"/>
    <lineage>
        <taxon>Bacteria</taxon>
        <taxon>Bacillati</taxon>
        <taxon>Bacillota</taxon>
        <taxon>Clostridia</taxon>
        <taxon>Peptostreptococcales</taxon>
        <taxon>Anaerovoracaceae</taxon>
        <taxon>Sinanaerobacter</taxon>
    </lineage>
</organism>
<dbReference type="InterPro" id="IPR004498">
    <property type="entry name" value="Ribosomal_PrmA_MeTrfase"/>
</dbReference>